<proteinExistence type="predicted"/>
<keyword evidence="2" id="KW-1185">Reference proteome</keyword>
<dbReference type="PaxDb" id="4113-PGSC0003DMT400097336"/>
<reference evidence="1" key="2">
    <citation type="submission" date="2015-06" db="UniProtKB">
        <authorList>
            <consortium name="EnsemblPlants"/>
        </authorList>
    </citation>
    <scope>IDENTIFICATION</scope>
    <source>
        <strain evidence="1">DM1-3 516 R44</strain>
    </source>
</reference>
<dbReference type="HOGENOM" id="CLU_1858763_0_0_1"/>
<evidence type="ECO:0000313" key="1">
    <source>
        <dbReference type="EnsemblPlants" id="PGSC0003DMT400097336"/>
    </source>
</evidence>
<name>M1E0E6_SOLTU</name>
<dbReference type="Gramene" id="PGSC0003DMT400097336">
    <property type="protein sequence ID" value="PGSC0003DMT400097336"/>
    <property type="gene ID" value="PGSC0003DMG400046907"/>
</dbReference>
<dbReference type="AlphaFoldDB" id="M1E0E6"/>
<accession>M1E0E6</accession>
<dbReference type="EnsemblPlants" id="PGSC0003DMT400097336">
    <property type="protein sequence ID" value="PGSC0003DMT400097336"/>
    <property type="gene ID" value="PGSC0003DMG400046907"/>
</dbReference>
<reference evidence="2" key="1">
    <citation type="journal article" date="2011" name="Nature">
        <title>Genome sequence and analysis of the tuber crop potato.</title>
        <authorList>
            <consortium name="The Potato Genome Sequencing Consortium"/>
        </authorList>
    </citation>
    <scope>NUCLEOTIDE SEQUENCE [LARGE SCALE GENOMIC DNA]</scope>
    <source>
        <strain evidence="2">cv. DM1-3 516 R44</strain>
    </source>
</reference>
<evidence type="ECO:0000313" key="2">
    <source>
        <dbReference type="Proteomes" id="UP000011115"/>
    </source>
</evidence>
<organism evidence="1 2">
    <name type="scientific">Solanum tuberosum</name>
    <name type="common">Potato</name>
    <dbReference type="NCBI Taxonomy" id="4113"/>
    <lineage>
        <taxon>Eukaryota</taxon>
        <taxon>Viridiplantae</taxon>
        <taxon>Streptophyta</taxon>
        <taxon>Embryophyta</taxon>
        <taxon>Tracheophyta</taxon>
        <taxon>Spermatophyta</taxon>
        <taxon>Magnoliopsida</taxon>
        <taxon>eudicotyledons</taxon>
        <taxon>Gunneridae</taxon>
        <taxon>Pentapetalae</taxon>
        <taxon>asterids</taxon>
        <taxon>lamiids</taxon>
        <taxon>Solanales</taxon>
        <taxon>Solanaceae</taxon>
        <taxon>Solanoideae</taxon>
        <taxon>Solaneae</taxon>
        <taxon>Solanum</taxon>
    </lineage>
</organism>
<protein>
    <submittedName>
        <fullName evidence="1">Uncharacterized protein</fullName>
    </submittedName>
</protein>
<dbReference type="Proteomes" id="UP000011115">
    <property type="component" value="Unassembled WGS sequence"/>
</dbReference>
<sequence length="138" mass="15290">MYPIEGTPQHLNDVRTTALHPLYLDYYMVNKCKRADFLLSLRDQLSILCVDFLDPRRMVLNPATFNLFIERDRGTCTRGTGGAYSDVYDGGGVGVGVTRSVAGSCNALECNSAYLCCRVWSFSGSDSYAGDLDLEFFS</sequence>
<dbReference type="InParanoid" id="M1E0E6"/>